<organism evidence="3 6">
    <name type="scientific">Didymodactylos carnosus</name>
    <dbReference type="NCBI Taxonomy" id="1234261"/>
    <lineage>
        <taxon>Eukaryota</taxon>
        <taxon>Metazoa</taxon>
        <taxon>Spiralia</taxon>
        <taxon>Gnathifera</taxon>
        <taxon>Rotifera</taxon>
        <taxon>Eurotatoria</taxon>
        <taxon>Bdelloidea</taxon>
        <taxon>Philodinida</taxon>
        <taxon>Philodinidae</taxon>
        <taxon>Didymodactylos</taxon>
    </lineage>
</organism>
<protein>
    <submittedName>
        <fullName evidence="3">Uncharacterized protein</fullName>
    </submittedName>
</protein>
<dbReference type="Proteomes" id="UP000677228">
    <property type="component" value="Unassembled WGS sequence"/>
</dbReference>
<reference evidence="3" key="1">
    <citation type="submission" date="2021-02" db="EMBL/GenBank/DDBJ databases">
        <authorList>
            <person name="Nowell W R."/>
        </authorList>
    </citation>
    <scope>NUCLEOTIDE SEQUENCE</scope>
</reference>
<sequence>MNAQNIVSVLSDLVANNLTVTQPSPITLQERRSAEHLADTVKLMASGQRVDYVEETILDFGDFTDDEDSEKEEDPMAVEKEGEEMGEDWANKDAALEKYEFSRRVYASSG</sequence>
<dbReference type="EMBL" id="CAJNOK010002190">
    <property type="protein sequence ID" value="CAF0848808.1"/>
    <property type="molecule type" value="Genomic_DNA"/>
</dbReference>
<name>A0A814R4F1_9BILA</name>
<evidence type="ECO:0000256" key="1">
    <source>
        <dbReference type="SAM" id="MobiDB-lite"/>
    </source>
</evidence>
<gene>
    <name evidence="3" type="ORF">GPM918_LOCUS20065</name>
    <name evidence="2" type="ORF">OVA965_LOCUS7031</name>
    <name evidence="5" type="ORF">SRO942_LOCUS20062</name>
    <name evidence="4" type="ORF">TMI583_LOCUS7027</name>
</gene>
<dbReference type="EMBL" id="CAJOBC010006246">
    <property type="protein sequence ID" value="CAF3892138.1"/>
    <property type="molecule type" value="Genomic_DNA"/>
</dbReference>
<dbReference type="Proteomes" id="UP000663829">
    <property type="component" value="Unassembled WGS sequence"/>
</dbReference>
<evidence type="ECO:0000313" key="4">
    <source>
        <dbReference type="EMBL" id="CAF3634080.1"/>
    </source>
</evidence>
<dbReference type="AlphaFoldDB" id="A0A814R4F1"/>
<keyword evidence="6" id="KW-1185">Reference proteome</keyword>
<dbReference type="Proteomes" id="UP000682733">
    <property type="component" value="Unassembled WGS sequence"/>
</dbReference>
<evidence type="ECO:0000313" key="3">
    <source>
        <dbReference type="EMBL" id="CAF1128549.1"/>
    </source>
</evidence>
<evidence type="ECO:0000313" key="6">
    <source>
        <dbReference type="Proteomes" id="UP000663829"/>
    </source>
</evidence>
<dbReference type="Proteomes" id="UP000681722">
    <property type="component" value="Unassembled WGS sequence"/>
</dbReference>
<evidence type="ECO:0000313" key="5">
    <source>
        <dbReference type="EMBL" id="CAF3892138.1"/>
    </source>
</evidence>
<feature type="region of interest" description="Disordered" evidence="1">
    <location>
        <begin position="63"/>
        <end position="87"/>
    </location>
</feature>
<dbReference type="EMBL" id="CAJOBA010002190">
    <property type="protein sequence ID" value="CAF3634080.1"/>
    <property type="molecule type" value="Genomic_DNA"/>
</dbReference>
<evidence type="ECO:0000313" key="2">
    <source>
        <dbReference type="EMBL" id="CAF0848808.1"/>
    </source>
</evidence>
<accession>A0A814R4F1</accession>
<proteinExistence type="predicted"/>
<dbReference type="EMBL" id="CAJNOQ010006246">
    <property type="protein sequence ID" value="CAF1128549.1"/>
    <property type="molecule type" value="Genomic_DNA"/>
</dbReference>
<comment type="caution">
    <text evidence="3">The sequence shown here is derived from an EMBL/GenBank/DDBJ whole genome shotgun (WGS) entry which is preliminary data.</text>
</comment>